<keyword evidence="3" id="KW-1185">Reference proteome</keyword>
<name>A0AA37GZP2_9PEZI</name>
<dbReference type="AlphaFoldDB" id="A0AA37GZP2"/>
<sequence>MAAISSPVPLCPVALDPAYTSDTVSESVGKTNLFVCHACKGIVAWCLVAMLPETAFYVTPALTRLQRGVLNDEDDDSNNDNANHPWEASGHAVFPALQQYKKT</sequence>
<evidence type="ECO:0000313" key="3">
    <source>
        <dbReference type="Proteomes" id="UP001055172"/>
    </source>
</evidence>
<evidence type="ECO:0000313" key="2">
    <source>
        <dbReference type="EMBL" id="GJC89301.1"/>
    </source>
</evidence>
<evidence type="ECO:0000256" key="1">
    <source>
        <dbReference type="SAM" id="MobiDB-lite"/>
    </source>
</evidence>
<protein>
    <submittedName>
        <fullName evidence="2">Uncharacterized protein</fullName>
    </submittedName>
</protein>
<comment type="caution">
    <text evidence="2">The sequence shown here is derived from an EMBL/GenBank/DDBJ whole genome shotgun (WGS) entry which is preliminary data.</text>
</comment>
<feature type="region of interest" description="Disordered" evidence="1">
    <location>
        <begin position="70"/>
        <end position="103"/>
    </location>
</feature>
<dbReference type="Proteomes" id="UP001055172">
    <property type="component" value="Unassembled WGS sequence"/>
</dbReference>
<organism evidence="2 3">
    <name type="scientific">Colletotrichum liriopes</name>
    <dbReference type="NCBI Taxonomy" id="708192"/>
    <lineage>
        <taxon>Eukaryota</taxon>
        <taxon>Fungi</taxon>
        <taxon>Dikarya</taxon>
        <taxon>Ascomycota</taxon>
        <taxon>Pezizomycotina</taxon>
        <taxon>Sordariomycetes</taxon>
        <taxon>Hypocreomycetidae</taxon>
        <taxon>Glomerellales</taxon>
        <taxon>Glomerellaceae</taxon>
        <taxon>Colletotrichum</taxon>
        <taxon>Colletotrichum spaethianum species complex</taxon>
    </lineage>
</organism>
<gene>
    <name evidence="2" type="ORF">ColLi_12139</name>
</gene>
<proteinExistence type="predicted"/>
<accession>A0AA37GZP2</accession>
<reference evidence="2 3" key="1">
    <citation type="submission" date="2021-07" db="EMBL/GenBank/DDBJ databases">
        <title>Genome data of Colletotrichum spaethianum.</title>
        <authorList>
            <person name="Utami Y.D."/>
            <person name="Hiruma K."/>
        </authorList>
    </citation>
    <scope>NUCLEOTIDE SEQUENCE [LARGE SCALE GENOMIC DNA]</scope>
    <source>
        <strain evidence="2 3">MAFF 242679</strain>
    </source>
</reference>
<dbReference type="EMBL" id="BPPX01000040">
    <property type="protein sequence ID" value="GJC89301.1"/>
    <property type="molecule type" value="Genomic_DNA"/>
</dbReference>